<keyword evidence="11" id="KW-1133">Transmembrane helix</keyword>
<accession>A0AAE4A113</accession>
<dbReference type="InterPro" id="IPR005467">
    <property type="entry name" value="His_kinase_dom"/>
</dbReference>
<evidence type="ECO:0000256" key="9">
    <source>
        <dbReference type="ARBA" id="ARBA00023012"/>
    </source>
</evidence>
<feature type="transmembrane region" description="Helical" evidence="11">
    <location>
        <begin position="147"/>
        <end position="168"/>
    </location>
</feature>
<feature type="transmembrane region" description="Helical" evidence="11">
    <location>
        <begin position="6"/>
        <end position="22"/>
    </location>
</feature>
<dbReference type="InterPro" id="IPR036890">
    <property type="entry name" value="HATPase_C_sf"/>
</dbReference>
<dbReference type="InterPro" id="IPR035965">
    <property type="entry name" value="PAS-like_dom_sf"/>
</dbReference>
<feature type="transmembrane region" description="Helical" evidence="11">
    <location>
        <begin position="58"/>
        <end position="75"/>
    </location>
</feature>
<evidence type="ECO:0000256" key="1">
    <source>
        <dbReference type="ARBA" id="ARBA00000085"/>
    </source>
</evidence>
<dbReference type="SUPFAM" id="SSF47384">
    <property type="entry name" value="Homodimeric domain of signal transducing histidine kinase"/>
    <property type="match status" value="1"/>
</dbReference>
<dbReference type="EC" id="2.7.13.3" evidence="3"/>
<dbReference type="PROSITE" id="PS50109">
    <property type="entry name" value="HIS_KIN"/>
    <property type="match status" value="1"/>
</dbReference>
<evidence type="ECO:0000259" key="13">
    <source>
        <dbReference type="PROSITE" id="PS50110"/>
    </source>
</evidence>
<dbReference type="SUPFAM" id="SSF52172">
    <property type="entry name" value="CheY-like"/>
    <property type="match status" value="1"/>
</dbReference>
<dbReference type="Gene3D" id="1.10.287.130">
    <property type="match status" value="1"/>
</dbReference>
<evidence type="ECO:0000256" key="6">
    <source>
        <dbReference type="ARBA" id="ARBA00022741"/>
    </source>
</evidence>
<evidence type="ECO:0000256" key="10">
    <source>
        <dbReference type="PROSITE-ProRule" id="PRU00169"/>
    </source>
</evidence>
<evidence type="ECO:0000256" key="4">
    <source>
        <dbReference type="ARBA" id="ARBA00022553"/>
    </source>
</evidence>
<dbReference type="SMART" id="SM00387">
    <property type="entry name" value="HATPase_c"/>
    <property type="match status" value="1"/>
</dbReference>
<dbReference type="SMART" id="SM00388">
    <property type="entry name" value="HisKA"/>
    <property type="match status" value="1"/>
</dbReference>
<dbReference type="SMART" id="SM00091">
    <property type="entry name" value="PAS"/>
    <property type="match status" value="2"/>
</dbReference>
<dbReference type="PROSITE" id="PS50110">
    <property type="entry name" value="RESPONSE_REGULATORY"/>
    <property type="match status" value="1"/>
</dbReference>
<evidence type="ECO:0000259" key="12">
    <source>
        <dbReference type="PROSITE" id="PS50109"/>
    </source>
</evidence>
<dbReference type="Gene3D" id="3.30.450.20">
    <property type="entry name" value="PAS domain"/>
    <property type="match status" value="2"/>
</dbReference>
<dbReference type="InterPro" id="IPR003661">
    <property type="entry name" value="HisK_dim/P_dom"/>
</dbReference>
<dbReference type="AlphaFoldDB" id="A0AAE4A113"/>
<feature type="domain" description="Histidine kinase" evidence="12">
    <location>
        <begin position="633"/>
        <end position="862"/>
    </location>
</feature>
<feature type="transmembrane region" description="Helical" evidence="11">
    <location>
        <begin position="117"/>
        <end position="135"/>
    </location>
</feature>
<dbReference type="Proteomes" id="UP001183629">
    <property type="component" value="Unassembled WGS sequence"/>
</dbReference>
<evidence type="ECO:0000313" key="17">
    <source>
        <dbReference type="Proteomes" id="UP001183629"/>
    </source>
</evidence>
<dbReference type="GO" id="GO:0005524">
    <property type="term" value="F:ATP binding"/>
    <property type="evidence" value="ECO:0007669"/>
    <property type="project" value="UniProtKB-KW"/>
</dbReference>
<evidence type="ECO:0000259" key="15">
    <source>
        <dbReference type="PROSITE" id="PS50113"/>
    </source>
</evidence>
<dbReference type="SUPFAM" id="SSF55785">
    <property type="entry name" value="PYP-like sensor domain (PAS domain)"/>
    <property type="match status" value="2"/>
</dbReference>
<evidence type="ECO:0000259" key="14">
    <source>
        <dbReference type="PROSITE" id="PS50112"/>
    </source>
</evidence>
<evidence type="ECO:0000256" key="7">
    <source>
        <dbReference type="ARBA" id="ARBA00022777"/>
    </source>
</evidence>
<protein>
    <recommendedName>
        <fullName evidence="3">histidine kinase</fullName>
        <ecNumber evidence="3">2.7.13.3</ecNumber>
    </recommendedName>
</protein>
<dbReference type="CDD" id="cd00082">
    <property type="entry name" value="HisKA"/>
    <property type="match status" value="1"/>
</dbReference>
<dbReference type="Pfam" id="PF00072">
    <property type="entry name" value="Response_reg"/>
    <property type="match status" value="1"/>
</dbReference>
<dbReference type="PROSITE" id="PS50112">
    <property type="entry name" value="PAS"/>
    <property type="match status" value="2"/>
</dbReference>
<feature type="transmembrane region" description="Helical" evidence="11">
    <location>
        <begin position="34"/>
        <end position="52"/>
    </location>
</feature>
<dbReference type="PANTHER" id="PTHR43065:SF46">
    <property type="entry name" value="C4-DICARBOXYLATE TRANSPORT SENSOR PROTEIN DCTB"/>
    <property type="match status" value="1"/>
</dbReference>
<dbReference type="PROSITE" id="PS50113">
    <property type="entry name" value="PAC"/>
    <property type="match status" value="1"/>
</dbReference>
<feature type="domain" description="PAC" evidence="15">
    <location>
        <begin position="429"/>
        <end position="483"/>
    </location>
</feature>
<keyword evidence="9" id="KW-0902">Two-component regulatory system</keyword>
<keyword evidence="8" id="KW-0067">ATP-binding</keyword>
<keyword evidence="11" id="KW-0812">Transmembrane</keyword>
<comment type="catalytic activity">
    <reaction evidence="1">
        <text>ATP + protein L-histidine = ADP + protein N-phospho-L-histidine.</text>
        <dbReference type="EC" id="2.7.13.3"/>
    </reaction>
</comment>
<dbReference type="EMBL" id="JAVDYC010000001">
    <property type="protein sequence ID" value="MDR7327623.1"/>
    <property type="molecule type" value="Genomic_DNA"/>
</dbReference>
<dbReference type="SMART" id="SM00086">
    <property type="entry name" value="PAC"/>
    <property type="match status" value="2"/>
</dbReference>
<comment type="subcellular location">
    <subcellularLocation>
        <location evidence="2">Cell membrane</location>
    </subcellularLocation>
</comment>
<dbReference type="SMART" id="SM00448">
    <property type="entry name" value="REC"/>
    <property type="match status" value="1"/>
</dbReference>
<dbReference type="GO" id="GO:0006355">
    <property type="term" value="P:regulation of DNA-templated transcription"/>
    <property type="evidence" value="ECO:0007669"/>
    <property type="project" value="InterPro"/>
</dbReference>
<evidence type="ECO:0000256" key="2">
    <source>
        <dbReference type="ARBA" id="ARBA00004236"/>
    </source>
</evidence>
<dbReference type="InterPro" id="IPR011006">
    <property type="entry name" value="CheY-like_superfamily"/>
</dbReference>
<evidence type="ECO:0000313" key="16">
    <source>
        <dbReference type="EMBL" id="MDR7327623.1"/>
    </source>
</evidence>
<dbReference type="GO" id="GO:0000155">
    <property type="term" value="F:phosphorelay sensor kinase activity"/>
    <property type="evidence" value="ECO:0007669"/>
    <property type="project" value="InterPro"/>
</dbReference>
<dbReference type="CDD" id="cd00130">
    <property type="entry name" value="PAS"/>
    <property type="match status" value="2"/>
</dbReference>
<evidence type="ECO:0000256" key="3">
    <source>
        <dbReference type="ARBA" id="ARBA00012438"/>
    </source>
</evidence>
<dbReference type="InterPro" id="IPR001610">
    <property type="entry name" value="PAC"/>
</dbReference>
<dbReference type="InterPro" id="IPR001789">
    <property type="entry name" value="Sig_transdc_resp-reg_receiver"/>
</dbReference>
<name>A0AAE4A113_9ACTN</name>
<gene>
    <name evidence="16" type="ORF">J2S44_007873</name>
</gene>
<reference evidence="16 17" key="1">
    <citation type="submission" date="2023-07" db="EMBL/GenBank/DDBJ databases">
        <title>Sequencing the genomes of 1000 actinobacteria strains.</title>
        <authorList>
            <person name="Klenk H.-P."/>
        </authorList>
    </citation>
    <scope>NUCLEOTIDE SEQUENCE [LARGE SCALE GENOMIC DNA]</scope>
    <source>
        <strain evidence="16 17">DSM 44711</strain>
    </source>
</reference>
<feature type="modified residue" description="4-aspartylphosphate" evidence="10">
    <location>
        <position position="940"/>
    </location>
</feature>
<dbReference type="RefSeq" id="WP_310425134.1">
    <property type="nucleotide sequence ID" value="NZ_JAVDYC010000001.1"/>
</dbReference>
<keyword evidence="6" id="KW-0547">Nucleotide-binding</keyword>
<evidence type="ECO:0000256" key="11">
    <source>
        <dbReference type="SAM" id="Phobius"/>
    </source>
</evidence>
<dbReference type="InterPro" id="IPR003594">
    <property type="entry name" value="HATPase_dom"/>
</dbReference>
<dbReference type="Pfam" id="PF13426">
    <property type="entry name" value="PAS_9"/>
    <property type="match status" value="1"/>
</dbReference>
<keyword evidence="11" id="KW-0472">Membrane</keyword>
<feature type="transmembrane region" description="Helical" evidence="11">
    <location>
        <begin position="87"/>
        <end position="105"/>
    </location>
</feature>
<dbReference type="PRINTS" id="PR00344">
    <property type="entry name" value="BCTRLSENSOR"/>
</dbReference>
<sequence length="1020" mass="109758">MALILVTSVFAVILAWVSWQYLRRRDPLMRDVMLMFASVAMLFVLGAVRLLTGPLPQPVTMLAVALLMAKPLFTLRLVSWLCPVPAWWWYAAVLAWLVSVAPAVASSAGPLPRPQLWPALVVFFVLETVATWLLGTQARRRGGAARARLWCATAGTGLFGVAVLLSAGGRETWLQSRVLAVVSGLLYLVAFAPPRWLRRIWARGAAYAVTDLLLDAPTAEPAARTWRRYCEGAVRVLGTDAVVVLMPGAGEMVRVAGCAGTLVDLVCTRRGLDELLDVGATIDALAGWAHPPAVAVRFAQATGTRYVTVAPVPGADGRGAVLLLNRYRSLFAEDDVAAFTIPARHAAALAERAQTLAEREQLAVIVESSHDAIIGKSLDGVITSWNAGAARLYGYSAGEAVGRHASMLFPPGQEAVEAQFMARIARGERVDQQRVTRRRRDGAVITAVLTMSPITDADGRVTGVASVSRDISERQRAEAMFEEVLEAAPDAMIGVTDEGTITLVNAQAERLFGYQRDELVGQSVDILVPERHRGGHHHHRDRYFAHPRSRPMGAGAALAAVRKDGSEFPAEISLSSVTTDQGMIVTTAIRDVTDRLIAQAERERLITQAERDAAEKRLQHTRRLESLGQLAGGVAHDFNNILAVISNYSTMIAEVIGSPDPAPEDMAAARVDLGQISRAAERATRLTKQLLAFGRRDITQAEVINLNHVIGDVEQMLRRAIGEHIHLMTTLHRDLWPVYADPGQVEQILVNLAVNARDAMPGGGTLSIDTSNAEIGDADLTSSPLPVGRYVRVRISDTGTGMPPEVIERAFEPFYTTKPKGSGTGLGLATVYGIATAAGGDVHLYSENGIGTTVTVVLPAVDARRPEPGSPADATVIAEPAAAEAPHETILMVEDEDDLRVITGRILTRAGYHVLSASGGEQALHLAQTHPDRIDLLLTDVIMPKMTGNEVAARVRAIRPGIPVLYMSGYAEPVLTGNGTLPDGVTIVEKPFTSQELLNRVRAFVHPPGTRTPQEAHHTG</sequence>
<dbReference type="InterPro" id="IPR000014">
    <property type="entry name" value="PAS"/>
</dbReference>
<dbReference type="Gene3D" id="3.30.565.10">
    <property type="entry name" value="Histidine kinase-like ATPase, C-terminal domain"/>
    <property type="match status" value="1"/>
</dbReference>
<keyword evidence="7" id="KW-0418">Kinase</keyword>
<dbReference type="InterPro" id="IPR000700">
    <property type="entry name" value="PAS-assoc_C"/>
</dbReference>
<proteinExistence type="predicted"/>
<dbReference type="Pfam" id="PF00989">
    <property type="entry name" value="PAS"/>
    <property type="match status" value="1"/>
</dbReference>
<dbReference type="InterPro" id="IPR036097">
    <property type="entry name" value="HisK_dim/P_sf"/>
</dbReference>
<dbReference type="Pfam" id="PF02518">
    <property type="entry name" value="HATPase_c"/>
    <property type="match status" value="1"/>
</dbReference>
<dbReference type="GO" id="GO:0005886">
    <property type="term" value="C:plasma membrane"/>
    <property type="evidence" value="ECO:0007669"/>
    <property type="project" value="UniProtKB-SubCell"/>
</dbReference>
<organism evidence="16 17">
    <name type="scientific">Catenuloplanes niger</name>
    <dbReference type="NCBI Taxonomy" id="587534"/>
    <lineage>
        <taxon>Bacteria</taxon>
        <taxon>Bacillati</taxon>
        <taxon>Actinomycetota</taxon>
        <taxon>Actinomycetes</taxon>
        <taxon>Micromonosporales</taxon>
        <taxon>Micromonosporaceae</taxon>
        <taxon>Catenuloplanes</taxon>
    </lineage>
</organism>
<feature type="domain" description="PAS" evidence="14">
    <location>
        <begin position="358"/>
        <end position="428"/>
    </location>
</feature>
<keyword evidence="17" id="KW-1185">Reference proteome</keyword>
<comment type="caution">
    <text evidence="16">The sequence shown here is derived from an EMBL/GenBank/DDBJ whole genome shotgun (WGS) entry which is preliminary data.</text>
</comment>
<dbReference type="InterPro" id="IPR013767">
    <property type="entry name" value="PAS_fold"/>
</dbReference>
<dbReference type="SUPFAM" id="SSF55874">
    <property type="entry name" value="ATPase domain of HSP90 chaperone/DNA topoisomerase II/histidine kinase"/>
    <property type="match status" value="1"/>
</dbReference>
<feature type="domain" description="PAS" evidence="14">
    <location>
        <begin position="477"/>
        <end position="530"/>
    </location>
</feature>
<keyword evidence="5" id="KW-0808">Transferase</keyword>
<dbReference type="InterPro" id="IPR004358">
    <property type="entry name" value="Sig_transdc_His_kin-like_C"/>
</dbReference>
<dbReference type="PANTHER" id="PTHR43065">
    <property type="entry name" value="SENSOR HISTIDINE KINASE"/>
    <property type="match status" value="1"/>
</dbReference>
<dbReference type="NCBIfam" id="TIGR00229">
    <property type="entry name" value="sensory_box"/>
    <property type="match status" value="2"/>
</dbReference>
<evidence type="ECO:0000256" key="5">
    <source>
        <dbReference type="ARBA" id="ARBA00022679"/>
    </source>
</evidence>
<keyword evidence="4 10" id="KW-0597">Phosphoprotein</keyword>
<dbReference type="Gene3D" id="3.40.50.2300">
    <property type="match status" value="1"/>
</dbReference>
<evidence type="ECO:0000256" key="8">
    <source>
        <dbReference type="ARBA" id="ARBA00022840"/>
    </source>
</evidence>
<feature type="domain" description="Response regulatory" evidence="13">
    <location>
        <begin position="889"/>
        <end position="1005"/>
    </location>
</feature>